<dbReference type="Proteomes" id="UP000733379">
    <property type="component" value="Unassembled WGS sequence"/>
</dbReference>
<evidence type="ECO:0000313" key="1">
    <source>
        <dbReference type="EMBL" id="MBU3065376.1"/>
    </source>
</evidence>
<sequence length="59" mass="6341">MVETLEVDEFPDDGARPAEGIGIARIRVAAKVSTTYQGRPPVRWTHGINRYAAGNGGSE</sequence>
<accession>A0ABS6B4Z8</accession>
<comment type="caution">
    <text evidence="1">The sequence shown here is derived from an EMBL/GenBank/DDBJ whole genome shotgun (WGS) entry which is preliminary data.</text>
</comment>
<reference evidence="1 2" key="1">
    <citation type="submission" date="2021-06" db="EMBL/GenBank/DDBJ databases">
        <title>Actinomycetes sequencing.</title>
        <authorList>
            <person name="Shan Q."/>
        </authorList>
    </citation>
    <scope>NUCLEOTIDE SEQUENCE [LARGE SCALE GENOMIC DNA]</scope>
    <source>
        <strain evidence="1 2">NEAU-G5</strain>
    </source>
</reference>
<protein>
    <submittedName>
        <fullName evidence="1">Uncharacterized protein</fullName>
    </submittedName>
</protein>
<gene>
    <name evidence="1" type="ORF">KO481_28090</name>
</gene>
<organism evidence="1 2">
    <name type="scientific">Nocardia albiluteola</name>
    <dbReference type="NCBI Taxonomy" id="2842303"/>
    <lineage>
        <taxon>Bacteria</taxon>
        <taxon>Bacillati</taxon>
        <taxon>Actinomycetota</taxon>
        <taxon>Actinomycetes</taxon>
        <taxon>Mycobacteriales</taxon>
        <taxon>Nocardiaceae</taxon>
        <taxon>Nocardia</taxon>
    </lineage>
</organism>
<evidence type="ECO:0000313" key="2">
    <source>
        <dbReference type="Proteomes" id="UP000733379"/>
    </source>
</evidence>
<proteinExistence type="predicted"/>
<keyword evidence="2" id="KW-1185">Reference proteome</keyword>
<dbReference type="EMBL" id="JAHKNI010000010">
    <property type="protein sequence ID" value="MBU3065376.1"/>
    <property type="molecule type" value="Genomic_DNA"/>
</dbReference>
<name>A0ABS6B4Z8_9NOCA</name>